<reference evidence="3" key="1">
    <citation type="submission" date="2023-10" db="EMBL/GenBank/DDBJ databases">
        <authorList>
            <person name="Domelevo Entfellner J.-B."/>
        </authorList>
    </citation>
    <scope>NUCLEOTIDE SEQUENCE</scope>
</reference>
<dbReference type="InterPro" id="IPR056254">
    <property type="entry name" value="At5g58720/SDE5-like_UBA-like"/>
</dbReference>
<dbReference type="Gramene" id="rna-AYBTSS11_LOCUS18158">
    <property type="protein sequence ID" value="CAJ1960373.1"/>
    <property type="gene ID" value="gene-AYBTSS11_LOCUS18158"/>
</dbReference>
<dbReference type="PANTHER" id="PTHR47676:SF1">
    <property type="entry name" value="SMR DOMAIN-CONTAINING PROTEIN"/>
    <property type="match status" value="1"/>
</dbReference>
<organism evidence="3 4">
    <name type="scientific">Sphenostylis stenocarpa</name>
    <dbReference type="NCBI Taxonomy" id="92480"/>
    <lineage>
        <taxon>Eukaryota</taxon>
        <taxon>Viridiplantae</taxon>
        <taxon>Streptophyta</taxon>
        <taxon>Embryophyta</taxon>
        <taxon>Tracheophyta</taxon>
        <taxon>Spermatophyta</taxon>
        <taxon>Magnoliopsida</taxon>
        <taxon>eudicotyledons</taxon>
        <taxon>Gunneridae</taxon>
        <taxon>Pentapetalae</taxon>
        <taxon>rosids</taxon>
        <taxon>fabids</taxon>
        <taxon>Fabales</taxon>
        <taxon>Fabaceae</taxon>
        <taxon>Papilionoideae</taxon>
        <taxon>50 kb inversion clade</taxon>
        <taxon>NPAAA clade</taxon>
        <taxon>indigoferoid/millettioid clade</taxon>
        <taxon>Phaseoleae</taxon>
        <taxon>Sphenostylis</taxon>
    </lineage>
</organism>
<name>A0AA86SLH7_9FABA</name>
<accession>A0AA86SLH7</accession>
<evidence type="ECO:0000313" key="4">
    <source>
        <dbReference type="Proteomes" id="UP001189624"/>
    </source>
</evidence>
<protein>
    <recommendedName>
        <fullName evidence="2">At5g58720/SDE5-like UBA-like domain-containing protein</fullName>
    </recommendedName>
</protein>
<sequence length="196" mass="20925">MKNLRKKKRPKSQKKVEERKRAEGVVRNEEENTKKRVLEALVDAFSLSSMREAPMAYDIAGGNPDRASEILRKGLSEDSYSCCSSSCSGGSSGGGSSSSSSGMELGLKEEGEQNCGEGVVVGGFKGGRQKKKVVASTGTVSTVLGKEYVGRNSGRNKGFSANDGAFDMEEAEQFLCSMIGEDCDLNLAVVRDVLCE</sequence>
<evidence type="ECO:0000313" key="3">
    <source>
        <dbReference type="EMBL" id="CAJ1960373.1"/>
    </source>
</evidence>
<evidence type="ECO:0000259" key="2">
    <source>
        <dbReference type="Pfam" id="PF24767"/>
    </source>
</evidence>
<dbReference type="EMBL" id="OY731403">
    <property type="protein sequence ID" value="CAJ1960373.1"/>
    <property type="molecule type" value="Genomic_DNA"/>
</dbReference>
<evidence type="ECO:0000256" key="1">
    <source>
        <dbReference type="SAM" id="MobiDB-lite"/>
    </source>
</evidence>
<dbReference type="Pfam" id="PF24767">
    <property type="entry name" value="UBA_At5g58720"/>
    <property type="match status" value="1"/>
</dbReference>
<feature type="compositionally biased region" description="Basic and acidic residues" evidence="1">
    <location>
        <begin position="14"/>
        <end position="33"/>
    </location>
</feature>
<dbReference type="InterPro" id="IPR055319">
    <property type="entry name" value="At5g58720-like"/>
</dbReference>
<dbReference type="AlphaFoldDB" id="A0AA86SLH7"/>
<feature type="domain" description="At5g58720/SDE5-like UBA-like" evidence="2">
    <location>
        <begin position="33"/>
        <end position="74"/>
    </location>
</feature>
<keyword evidence="4" id="KW-1185">Reference proteome</keyword>
<gene>
    <name evidence="3" type="ORF">AYBTSS11_LOCUS18158</name>
</gene>
<proteinExistence type="predicted"/>
<feature type="region of interest" description="Disordered" evidence="1">
    <location>
        <begin position="1"/>
        <end position="33"/>
    </location>
</feature>
<feature type="compositionally biased region" description="Basic residues" evidence="1">
    <location>
        <begin position="1"/>
        <end position="13"/>
    </location>
</feature>
<dbReference type="PANTHER" id="PTHR47676">
    <property type="entry name" value="OS01G0225100 PROTEIN"/>
    <property type="match status" value="1"/>
</dbReference>
<dbReference type="Proteomes" id="UP001189624">
    <property type="component" value="Chromosome 6"/>
</dbReference>
<feature type="region of interest" description="Disordered" evidence="1">
    <location>
        <begin position="87"/>
        <end position="109"/>
    </location>
</feature>